<evidence type="ECO:0000313" key="1">
    <source>
        <dbReference type="EMBL" id="OII77979.1"/>
    </source>
</evidence>
<sequence length="1160" mass="137895">MDIEISNINSFFNNGADDKEIVPILEYNINRSLLDELKDYNILCIDINKDIDIFCVGTKDGKIILINKMSMKTISKINTESSKPIINVYIKTGKLNSIKLFGIDEDGNLLYWTIKEESLIVSHKHSIIKKKFIAPIKSIEIIKSLEEIVLITTEGHIILANISNDNQIQNIRIIYKNKLYDTRNLTVIYSNQDEEYFLYWVINNYLYIYNIRHRNTIVIYPLKQHINNNNSLSNSIILFKHSNQQYISIQNRIFSIYIYKELSESTLRNIKLIYILTLPEKYKIISVRPFYITPFKNSFIAMLLMNQECFNEIELILLDKLFHVITHHNIKFLTRFLYNEDNNINSNNYIDLLVNKPKIYNFLKTKMIINFNHNKSFIMISRTSSDDLLWWYNKKSEINHVLYLIDENISYDMEIKIIIDLLKKNKVKESLDILKRRIYFNNSLIYSYYLNNKIEDLLSVYMNLYNFFGHFEEFITLLIEYKYIILISINSMKWFFKLIKCVFVYDIKLFIFILNSWFDVIIKKEFSDNEITYQEKLLFFIRINEPWISELKLCSGLSSLVLKKEKGYIDNIINCKRKLNILFGYIKILQLYQRKSSYEEIFIICIHILNKYMNNNIFEEILIDIIDRISSNDVGQIIIEHINCILLINNQNILELLLFGGYVSIKILYDYIRNNKNSTFIFFKFLVYWQDKLVDSTNYIKDSFCSFNISRKKKDILANYEIKNILNNVSYCLDENINDYLLLDDAKGLKNSFKILPLLYVEFAPHQLLNFILDFKEKLDFNILINKINDKIEDLNVNFSKFVEYNELNRRNFDNEVIHSHIYLIEAKCLSLFLNNKPNNQKELLYSDLFKTLLNRNLVFSCISLIILYKGEIEFLWLSFIEQLYSSNNQNIENFIIWADYISKKTFNSDLNCYQLQNIYSNNSVRKYVENILAYFNSHYNCSLSIFCCDWHYLPFNLELFESKLFDELQRLINFSKVQIFQNIKTIDSFIDLGVLSHLKFNLTIASSNSNFLLSAQKSLKQYFLVKLSNSIIISKDTDYCNICFKLLLNPNFTKKLHRKIKKVESILNDNKTPKYYPYNSIRGISSESLEINNFSLKDFQDVNEGSIVIFNCGHSYHYYCYFYEISHSKILSEYLNMISDSLKCIICLYNNTISHLQFS</sequence>
<dbReference type="RefSeq" id="XP_067069825.1">
    <property type="nucleotide sequence ID" value="XM_067214012.1"/>
</dbReference>
<dbReference type="GeneID" id="92367971"/>
<keyword evidence="2" id="KW-1185">Reference proteome</keyword>
<reference evidence="1 2" key="1">
    <citation type="submission" date="2016-10" db="EMBL/GenBank/DDBJ databases">
        <title>Reductive evolution of mitochondrial metabolism and differential evolution of invasion-related proteins in Cryptosporidium.</title>
        <authorList>
            <person name="Liu S."/>
            <person name="Roellig D.M."/>
            <person name="Guo Y."/>
            <person name="Li N."/>
            <person name="Frace M.A."/>
            <person name="Tang K."/>
            <person name="Zhang L."/>
            <person name="Feng Y."/>
            <person name="Xiao L."/>
        </authorList>
    </citation>
    <scope>NUCLEOTIDE SEQUENCE [LARGE SCALE GENOMIC DNA]</scope>
    <source>
        <strain evidence="1">30847</strain>
    </source>
</reference>
<dbReference type="InterPro" id="IPR015943">
    <property type="entry name" value="WD40/YVTN_repeat-like_dom_sf"/>
</dbReference>
<proteinExistence type="predicted"/>
<protein>
    <submittedName>
        <fullName evidence="1">Uncharacterized protein</fullName>
    </submittedName>
</protein>
<dbReference type="SUPFAM" id="SSF50978">
    <property type="entry name" value="WD40 repeat-like"/>
    <property type="match status" value="1"/>
</dbReference>
<organism evidence="1 2">
    <name type="scientific">Cryptosporidium andersoni</name>
    <dbReference type="NCBI Taxonomy" id="117008"/>
    <lineage>
        <taxon>Eukaryota</taxon>
        <taxon>Sar</taxon>
        <taxon>Alveolata</taxon>
        <taxon>Apicomplexa</taxon>
        <taxon>Conoidasida</taxon>
        <taxon>Coccidia</taxon>
        <taxon>Eucoccidiorida</taxon>
        <taxon>Eimeriorina</taxon>
        <taxon>Cryptosporidiidae</taxon>
        <taxon>Cryptosporidium</taxon>
    </lineage>
</organism>
<comment type="caution">
    <text evidence="1">The sequence shown here is derived from an EMBL/GenBank/DDBJ whole genome shotgun (WGS) entry which is preliminary data.</text>
</comment>
<dbReference type="VEuPathDB" id="CryptoDB:cand_037870"/>
<dbReference type="Gene3D" id="2.130.10.10">
    <property type="entry name" value="YVTN repeat-like/Quinoprotein amine dehydrogenase"/>
    <property type="match status" value="1"/>
</dbReference>
<accession>A0A1J4MWW5</accession>
<dbReference type="EMBL" id="LRBS01000011">
    <property type="protein sequence ID" value="OII77979.1"/>
    <property type="molecule type" value="Genomic_DNA"/>
</dbReference>
<dbReference type="AlphaFoldDB" id="A0A1J4MWW5"/>
<dbReference type="InterPro" id="IPR036322">
    <property type="entry name" value="WD40_repeat_dom_sf"/>
</dbReference>
<dbReference type="OrthoDB" id="338829at2759"/>
<name>A0A1J4MWW5_9CRYT</name>
<dbReference type="Proteomes" id="UP000186804">
    <property type="component" value="Unassembled WGS sequence"/>
</dbReference>
<gene>
    <name evidence="1" type="ORF">cand_037870</name>
</gene>
<evidence type="ECO:0000313" key="2">
    <source>
        <dbReference type="Proteomes" id="UP000186804"/>
    </source>
</evidence>